<keyword evidence="13" id="KW-0486">Methionine biosynthesis</keyword>
<keyword evidence="10" id="KW-0949">S-adenosyl-L-methionine</keyword>
<organism evidence="17">
    <name type="scientific">marine metagenome</name>
    <dbReference type="NCBI Taxonomy" id="408172"/>
    <lineage>
        <taxon>unclassified sequences</taxon>
        <taxon>metagenomes</taxon>
        <taxon>ecological metagenomes</taxon>
    </lineage>
</organism>
<dbReference type="EMBL" id="UINC01007010">
    <property type="protein sequence ID" value="SVA30928.1"/>
    <property type="molecule type" value="Genomic_DNA"/>
</dbReference>
<dbReference type="GO" id="GO:0005829">
    <property type="term" value="C:cytosol"/>
    <property type="evidence" value="ECO:0007669"/>
    <property type="project" value="TreeGrafter"/>
</dbReference>
<sequence>MKKIPYNIAGLLKDRILVLDGAMGTMIQKLKFDESDYRGDRFKNYNSSLKGNNDLLSLTQPEAIFNIHKQYLDAGADIIETNTFSSTSIAMADYGMESLVYELNYESARLAKKATKKYKNNSTKPRFVAGSIGPTNKTASMSPDVNNPGYREVNFDDLSTSYTEQIAALIDGGVDILLVETVFDTLNAKAALYAIENYKKKNSIDIPVMVSGTITDASGRTLSGQTLEAFVTSISHINLLSIGLNCALGAEQLYPYIKKLSMITDLNISVHPNAGLPNEFGEYDQNPEQMQNLIRDYLKNSLVNIIGGCCGTTPDHIRLIAEIANDYSIRKTN</sequence>
<evidence type="ECO:0000256" key="8">
    <source>
        <dbReference type="ARBA" id="ARBA00022628"/>
    </source>
</evidence>
<keyword evidence="7" id="KW-0028">Amino-acid biosynthesis</keyword>
<dbReference type="Pfam" id="PF02574">
    <property type="entry name" value="S-methyl_trans"/>
    <property type="match status" value="1"/>
</dbReference>
<evidence type="ECO:0000256" key="10">
    <source>
        <dbReference type="ARBA" id="ARBA00022691"/>
    </source>
</evidence>
<dbReference type="InterPro" id="IPR050554">
    <property type="entry name" value="Met_Synthase/Corrinoid"/>
</dbReference>
<keyword evidence="11" id="KW-0479">Metal-binding</keyword>
<evidence type="ECO:0000256" key="13">
    <source>
        <dbReference type="ARBA" id="ARBA00023167"/>
    </source>
</evidence>
<dbReference type="AlphaFoldDB" id="A0A381UTG8"/>
<evidence type="ECO:0000259" key="16">
    <source>
        <dbReference type="PROSITE" id="PS50970"/>
    </source>
</evidence>
<protein>
    <recommendedName>
        <fullName evidence="5">methionine synthase</fullName>
        <ecNumber evidence="5">2.1.1.13</ecNumber>
    </recommendedName>
    <alternativeName>
        <fullName evidence="15">5-methyltetrahydrofolate--homocysteine methyltransferase</fullName>
    </alternativeName>
</protein>
<evidence type="ECO:0000256" key="14">
    <source>
        <dbReference type="ARBA" id="ARBA00023285"/>
    </source>
</evidence>
<feature type="domain" description="Hcy-binding" evidence="16">
    <location>
        <begin position="5"/>
        <end position="324"/>
    </location>
</feature>
<name>A0A381UTG8_9ZZZZ</name>
<keyword evidence="12" id="KW-0862">Zinc</keyword>
<dbReference type="GO" id="GO:0008705">
    <property type="term" value="F:methionine synthase activity"/>
    <property type="evidence" value="ECO:0007669"/>
    <property type="project" value="UniProtKB-EC"/>
</dbReference>
<reference evidence="17" key="1">
    <citation type="submission" date="2018-05" db="EMBL/GenBank/DDBJ databases">
        <authorList>
            <person name="Lanie J.A."/>
            <person name="Ng W.-L."/>
            <person name="Kazmierczak K.M."/>
            <person name="Andrzejewski T.M."/>
            <person name="Davidsen T.M."/>
            <person name="Wayne K.J."/>
            <person name="Tettelin H."/>
            <person name="Glass J.I."/>
            <person name="Rusch D."/>
            <person name="Podicherti R."/>
            <person name="Tsui H.-C.T."/>
            <person name="Winkler M.E."/>
        </authorList>
    </citation>
    <scope>NUCLEOTIDE SEQUENCE</scope>
</reference>
<dbReference type="GO" id="GO:0031419">
    <property type="term" value="F:cobalamin binding"/>
    <property type="evidence" value="ECO:0007669"/>
    <property type="project" value="UniProtKB-KW"/>
</dbReference>
<dbReference type="PROSITE" id="PS50970">
    <property type="entry name" value="HCY"/>
    <property type="match status" value="1"/>
</dbReference>
<keyword evidence="14" id="KW-0170">Cobalt</keyword>
<dbReference type="InterPro" id="IPR003726">
    <property type="entry name" value="HCY_dom"/>
</dbReference>
<dbReference type="PANTHER" id="PTHR45833">
    <property type="entry name" value="METHIONINE SYNTHASE"/>
    <property type="match status" value="1"/>
</dbReference>
<evidence type="ECO:0000256" key="9">
    <source>
        <dbReference type="ARBA" id="ARBA00022679"/>
    </source>
</evidence>
<evidence type="ECO:0000256" key="11">
    <source>
        <dbReference type="ARBA" id="ARBA00022723"/>
    </source>
</evidence>
<evidence type="ECO:0000256" key="6">
    <source>
        <dbReference type="ARBA" id="ARBA00022603"/>
    </source>
</evidence>
<evidence type="ECO:0000256" key="15">
    <source>
        <dbReference type="ARBA" id="ARBA00031040"/>
    </source>
</evidence>
<dbReference type="PANTHER" id="PTHR45833:SF1">
    <property type="entry name" value="METHIONINE SYNTHASE"/>
    <property type="match status" value="1"/>
</dbReference>
<keyword evidence="6" id="KW-0489">Methyltransferase</keyword>
<comment type="cofactor">
    <cofactor evidence="2">
        <name>methylcob(III)alamin</name>
        <dbReference type="ChEBI" id="CHEBI:28115"/>
    </cofactor>
</comment>
<evidence type="ECO:0000256" key="3">
    <source>
        <dbReference type="ARBA" id="ARBA00005178"/>
    </source>
</evidence>
<keyword evidence="9" id="KW-0808">Transferase</keyword>
<dbReference type="GO" id="GO:0032259">
    <property type="term" value="P:methylation"/>
    <property type="evidence" value="ECO:0007669"/>
    <property type="project" value="UniProtKB-KW"/>
</dbReference>
<dbReference type="Gene3D" id="3.20.20.330">
    <property type="entry name" value="Homocysteine-binding-like domain"/>
    <property type="match status" value="1"/>
</dbReference>
<evidence type="ECO:0000256" key="5">
    <source>
        <dbReference type="ARBA" id="ARBA00012032"/>
    </source>
</evidence>
<evidence type="ECO:0000256" key="12">
    <source>
        <dbReference type="ARBA" id="ARBA00022833"/>
    </source>
</evidence>
<proteinExistence type="inferred from homology"/>
<dbReference type="GO" id="GO:0046872">
    <property type="term" value="F:metal ion binding"/>
    <property type="evidence" value="ECO:0007669"/>
    <property type="project" value="UniProtKB-KW"/>
</dbReference>
<comment type="cofactor">
    <cofactor evidence="1">
        <name>Zn(2+)</name>
        <dbReference type="ChEBI" id="CHEBI:29105"/>
    </cofactor>
</comment>
<dbReference type="SUPFAM" id="SSF82282">
    <property type="entry name" value="Homocysteine S-methyltransferase"/>
    <property type="match status" value="1"/>
</dbReference>
<dbReference type="FunFam" id="3.20.20.330:FF:000001">
    <property type="entry name" value="Methionine synthase"/>
    <property type="match status" value="1"/>
</dbReference>
<dbReference type="GO" id="GO:0050667">
    <property type="term" value="P:homocysteine metabolic process"/>
    <property type="evidence" value="ECO:0007669"/>
    <property type="project" value="TreeGrafter"/>
</dbReference>
<dbReference type="GO" id="GO:0046653">
    <property type="term" value="P:tetrahydrofolate metabolic process"/>
    <property type="evidence" value="ECO:0007669"/>
    <property type="project" value="TreeGrafter"/>
</dbReference>
<gene>
    <name evidence="17" type="ORF">METZ01_LOCUS83782</name>
</gene>
<evidence type="ECO:0000256" key="2">
    <source>
        <dbReference type="ARBA" id="ARBA00001956"/>
    </source>
</evidence>
<dbReference type="InterPro" id="IPR036589">
    <property type="entry name" value="HCY_dom_sf"/>
</dbReference>
<comment type="similarity">
    <text evidence="4">Belongs to the vitamin-B12 dependent methionine synthase family.</text>
</comment>
<evidence type="ECO:0000256" key="7">
    <source>
        <dbReference type="ARBA" id="ARBA00022605"/>
    </source>
</evidence>
<accession>A0A381UTG8</accession>
<keyword evidence="8" id="KW-0846">Cobalamin</keyword>
<evidence type="ECO:0000313" key="17">
    <source>
        <dbReference type="EMBL" id="SVA30928.1"/>
    </source>
</evidence>
<comment type="pathway">
    <text evidence="3">Amino-acid biosynthesis; L-methionine biosynthesis via de novo pathway; L-methionine from L-homocysteine (MetH route): step 1/1.</text>
</comment>
<dbReference type="EC" id="2.1.1.13" evidence="5"/>
<evidence type="ECO:0000256" key="4">
    <source>
        <dbReference type="ARBA" id="ARBA00010398"/>
    </source>
</evidence>
<evidence type="ECO:0000256" key="1">
    <source>
        <dbReference type="ARBA" id="ARBA00001947"/>
    </source>
</evidence>